<name>A0A9P5PE45_9AGAR</name>
<feature type="domain" description="GHMP kinase C-terminal" evidence="3">
    <location>
        <begin position="195"/>
        <end position="248"/>
    </location>
</feature>
<dbReference type="PANTHER" id="PTHR10457:SF7">
    <property type="entry name" value="GALACTOKINASE-RELATED"/>
    <property type="match status" value="1"/>
</dbReference>
<keyword evidence="4" id="KW-0418">Kinase</keyword>
<protein>
    <submittedName>
        <fullName evidence="4">GHMP kinase</fullName>
    </submittedName>
</protein>
<dbReference type="InterPro" id="IPR013750">
    <property type="entry name" value="GHMP_kinase_C_dom"/>
</dbReference>
<dbReference type="PANTHER" id="PTHR10457">
    <property type="entry name" value="MEVALONATE KINASE/GALACTOKINASE"/>
    <property type="match status" value="1"/>
</dbReference>
<evidence type="ECO:0000313" key="5">
    <source>
        <dbReference type="Proteomes" id="UP000772434"/>
    </source>
</evidence>
<dbReference type="Gene3D" id="3.30.70.890">
    <property type="entry name" value="GHMP kinase, C-terminal domain"/>
    <property type="match status" value="1"/>
</dbReference>
<dbReference type="InterPro" id="IPR036554">
    <property type="entry name" value="GHMP_kinase_C_sf"/>
</dbReference>
<dbReference type="OrthoDB" id="187738at2759"/>
<dbReference type="AlphaFoldDB" id="A0A9P5PE45"/>
<proteinExistence type="predicted"/>
<evidence type="ECO:0000256" key="2">
    <source>
        <dbReference type="ARBA" id="ARBA00022840"/>
    </source>
</evidence>
<sequence>MAVGNDEPSCIEPSASAVPLPLDAVFIIANSLVVSDKAVTAKQNYNLRVVETLAAARILARSLGIKVAKDEKVTLREVVGQLAGEVEERMECKAERLKPRNATEDGQLGVTMEEMIEMSGLSTEEFNKVYLSWVEVKATHFQLYECAKHVLSEASQVLQFRQTCLSAASQASNPFTESLSPIDVAKTLGHCDQLYQCSCDELNELTKISRDAGALGSRLTGAGWGGCTVSLVPESDVDGFIKKVSERYGPFKDLKGEALNEVIFDKKLSSGLVCINSSDSEGKIQDGRYAYNLFGSKKERLPQ</sequence>
<dbReference type="Gene3D" id="1.20.1440.340">
    <property type="match status" value="1"/>
</dbReference>
<accession>A0A9P5PE45</accession>
<evidence type="ECO:0000256" key="1">
    <source>
        <dbReference type="ARBA" id="ARBA00022741"/>
    </source>
</evidence>
<dbReference type="GO" id="GO:0005829">
    <property type="term" value="C:cytosol"/>
    <property type="evidence" value="ECO:0007669"/>
    <property type="project" value="TreeGrafter"/>
</dbReference>
<dbReference type="SUPFAM" id="SSF55060">
    <property type="entry name" value="GHMP Kinase, C-terminal domain"/>
    <property type="match status" value="1"/>
</dbReference>
<dbReference type="Pfam" id="PF08544">
    <property type="entry name" value="GHMP_kinases_C"/>
    <property type="match status" value="1"/>
</dbReference>
<keyword evidence="5" id="KW-1185">Reference proteome</keyword>
<gene>
    <name evidence="4" type="ORF">BDP27DRAFT_1493014</name>
</gene>
<organism evidence="4 5">
    <name type="scientific">Rhodocollybia butyracea</name>
    <dbReference type="NCBI Taxonomy" id="206335"/>
    <lineage>
        <taxon>Eukaryota</taxon>
        <taxon>Fungi</taxon>
        <taxon>Dikarya</taxon>
        <taxon>Basidiomycota</taxon>
        <taxon>Agaricomycotina</taxon>
        <taxon>Agaricomycetes</taxon>
        <taxon>Agaricomycetidae</taxon>
        <taxon>Agaricales</taxon>
        <taxon>Marasmiineae</taxon>
        <taxon>Omphalotaceae</taxon>
        <taxon>Rhodocollybia</taxon>
    </lineage>
</organism>
<keyword evidence="1" id="KW-0547">Nucleotide-binding</keyword>
<evidence type="ECO:0000313" key="4">
    <source>
        <dbReference type="EMBL" id="KAF9060500.1"/>
    </source>
</evidence>
<dbReference type="Proteomes" id="UP000772434">
    <property type="component" value="Unassembled WGS sequence"/>
</dbReference>
<dbReference type="EMBL" id="JADNRY010000240">
    <property type="protein sequence ID" value="KAF9060500.1"/>
    <property type="molecule type" value="Genomic_DNA"/>
</dbReference>
<keyword evidence="2" id="KW-0067">ATP-binding</keyword>
<keyword evidence="4" id="KW-0808">Transferase</keyword>
<reference evidence="4" key="1">
    <citation type="submission" date="2020-11" db="EMBL/GenBank/DDBJ databases">
        <authorList>
            <consortium name="DOE Joint Genome Institute"/>
            <person name="Ahrendt S."/>
            <person name="Riley R."/>
            <person name="Andreopoulos W."/>
            <person name="Labutti K."/>
            <person name="Pangilinan J."/>
            <person name="Ruiz-Duenas F.J."/>
            <person name="Barrasa J.M."/>
            <person name="Sanchez-Garcia M."/>
            <person name="Camarero S."/>
            <person name="Miyauchi S."/>
            <person name="Serrano A."/>
            <person name="Linde D."/>
            <person name="Babiker R."/>
            <person name="Drula E."/>
            <person name="Ayuso-Fernandez I."/>
            <person name="Pacheco R."/>
            <person name="Padilla G."/>
            <person name="Ferreira P."/>
            <person name="Barriuso J."/>
            <person name="Kellner H."/>
            <person name="Castanera R."/>
            <person name="Alfaro M."/>
            <person name="Ramirez L."/>
            <person name="Pisabarro A.G."/>
            <person name="Kuo A."/>
            <person name="Tritt A."/>
            <person name="Lipzen A."/>
            <person name="He G."/>
            <person name="Yan M."/>
            <person name="Ng V."/>
            <person name="Cullen D."/>
            <person name="Martin F."/>
            <person name="Rosso M.-N."/>
            <person name="Henrissat B."/>
            <person name="Hibbett D."/>
            <person name="Martinez A.T."/>
            <person name="Grigoriev I.V."/>
        </authorList>
    </citation>
    <scope>NUCLEOTIDE SEQUENCE</scope>
    <source>
        <strain evidence="4">AH 40177</strain>
    </source>
</reference>
<comment type="caution">
    <text evidence="4">The sequence shown here is derived from an EMBL/GenBank/DDBJ whole genome shotgun (WGS) entry which is preliminary data.</text>
</comment>
<dbReference type="GO" id="GO:0004335">
    <property type="term" value="F:galactokinase activity"/>
    <property type="evidence" value="ECO:0007669"/>
    <property type="project" value="TreeGrafter"/>
</dbReference>
<dbReference type="GO" id="GO:0006012">
    <property type="term" value="P:galactose metabolic process"/>
    <property type="evidence" value="ECO:0007669"/>
    <property type="project" value="TreeGrafter"/>
</dbReference>
<evidence type="ECO:0000259" key="3">
    <source>
        <dbReference type="Pfam" id="PF08544"/>
    </source>
</evidence>
<dbReference type="GO" id="GO:0005524">
    <property type="term" value="F:ATP binding"/>
    <property type="evidence" value="ECO:0007669"/>
    <property type="project" value="UniProtKB-KW"/>
</dbReference>